<evidence type="ECO:0000313" key="2">
    <source>
        <dbReference type="EMBL" id="EPT03057.1"/>
    </source>
</evidence>
<dbReference type="HOGENOM" id="CLU_912140_0_0_1"/>
<proteinExistence type="predicted"/>
<dbReference type="EMBL" id="KE504132">
    <property type="protein sequence ID" value="EPT03057.1"/>
    <property type="molecule type" value="Genomic_DNA"/>
</dbReference>
<dbReference type="InParanoid" id="S8EDI2"/>
<reference evidence="2 3" key="1">
    <citation type="journal article" date="2012" name="Science">
        <title>The Paleozoic origin of enzymatic lignin decomposition reconstructed from 31 fungal genomes.</title>
        <authorList>
            <person name="Floudas D."/>
            <person name="Binder M."/>
            <person name="Riley R."/>
            <person name="Barry K."/>
            <person name="Blanchette R.A."/>
            <person name="Henrissat B."/>
            <person name="Martinez A.T."/>
            <person name="Otillar R."/>
            <person name="Spatafora J.W."/>
            <person name="Yadav J.S."/>
            <person name="Aerts A."/>
            <person name="Benoit I."/>
            <person name="Boyd A."/>
            <person name="Carlson A."/>
            <person name="Copeland A."/>
            <person name="Coutinho P.M."/>
            <person name="de Vries R.P."/>
            <person name="Ferreira P."/>
            <person name="Findley K."/>
            <person name="Foster B."/>
            <person name="Gaskell J."/>
            <person name="Glotzer D."/>
            <person name="Gorecki P."/>
            <person name="Heitman J."/>
            <person name="Hesse C."/>
            <person name="Hori C."/>
            <person name="Igarashi K."/>
            <person name="Jurgens J.A."/>
            <person name="Kallen N."/>
            <person name="Kersten P."/>
            <person name="Kohler A."/>
            <person name="Kuees U."/>
            <person name="Kumar T.K.A."/>
            <person name="Kuo A."/>
            <person name="LaButti K."/>
            <person name="Larrondo L.F."/>
            <person name="Lindquist E."/>
            <person name="Ling A."/>
            <person name="Lombard V."/>
            <person name="Lucas S."/>
            <person name="Lundell T."/>
            <person name="Martin R."/>
            <person name="McLaughlin D.J."/>
            <person name="Morgenstern I."/>
            <person name="Morin E."/>
            <person name="Murat C."/>
            <person name="Nagy L.G."/>
            <person name="Nolan M."/>
            <person name="Ohm R.A."/>
            <person name="Patyshakuliyeva A."/>
            <person name="Rokas A."/>
            <person name="Ruiz-Duenas F.J."/>
            <person name="Sabat G."/>
            <person name="Salamov A."/>
            <person name="Samejima M."/>
            <person name="Schmutz J."/>
            <person name="Slot J.C."/>
            <person name="St John F."/>
            <person name="Stenlid J."/>
            <person name="Sun H."/>
            <person name="Sun S."/>
            <person name="Syed K."/>
            <person name="Tsang A."/>
            <person name="Wiebenga A."/>
            <person name="Young D."/>
            <person name="Pisabarro A."/>
            <person name="Eastwood D.C."/>
            <person name="Martin F."/>
            <person name="Cullen D."/>
            <person name="Grigoriev I.V."/>
            <person name="Hibbett D.S."/>
        </authorList>
    </citation>
    <scope>NUCLEOTIDE SEQUENCE</scope>
    <source>
        <strain evidence="3">FP-58527</strain>
    </source>
</reference>
<keyword evidence="3" id="KW-1185">Reference proteome</keyword>
<evidence type="ECO:0000256" key="1">
    <source>
        <dbReference type="SAM" id="MobiDB-lite"/>
    </source>
</evidence>
<feature type="compositionally biased region" description="Acidic residues" evidence="1">
    <location>
        <begin position="162"/>
        <end position="182"/>
    </location>
</feature>
<sequence>MAPTSMVSTCIGRRKPYHWRPTMVPKSISNAMGLAQTDAIFITFTDVLRDLIPRYLDTTRVYCDQDADQYARLASEAVRQLPFLVDYDEFWPVEIYVRKRLARTRYTQKRRIQRIARPLRPARVTKPQGSHQSTSTSGDFETDTGADSDAYSDGNAHSNSDADADLDVDSDTDLDADPDADYEAPSSPEVPLASLYHEQPIVSSFEVHKEEVDTFLHGLQPDMRELSLRFIEAGLVNLRCLIALANMPTVEMQQLLRDDMKLTAFQTRIICIGLAQVCGSK</sequence>
<protein>
    <submittedName>
        <fullName evidence="2">Uncharacterized protein</fullName>
    </submittedName>
</protein>
<name>S8EDI2_FOMSC</name>
<dbReference type="OrthoDB" id="2752979at2759"/>
<feature type="compositionally biased region" description="Polar residues" evidence="1">
    <location>
        <begin position="127"/>
        <end position="139"/>
    </location>
</feature>
<gene>
    <name evidence="2" type="ORF">FOMPIDRAFT_1047417</name>
</gene>
<organism evidence="2 3">
    <name type="scientific">Fomitopsis schrenkii</name>
    <name type="common">Brown rot fungus</name>
    <dbReference type="NCBI Taxonomy" id="2126942"/>
    <lineage>
        <taxon>Eukaryota</taxon>
        <taxon>Fungi</taxon>
        <taxon>Dikarya</taxon>
        <taxon>Basidiomycota</taxon>
        <taxon>Agaricomycotina</taxon>
        <taxon>Agaricomycetes</taxon>
        <taxon>Polyporales</taxon>
        <taxon>Fomitopsis</taxon>
    </lineage>
</organism>
<dbReference type="Proteomes" id="UP000015241">
    <property type="component" value="Unassembled WGS sequence"/>
</dbReference>
<accession>S8EDI2</accession>
<evidence type="ECO:0000313" key="3">
    <source>
        <dbReference type="Proteomes" id="UP000015241"/>
    </source>
</evidence>
<feature type="region of interest" description="Disordered" evidence="1">
    <location>
        <begin position="116"/>
        <end position="190"/>
    </location>
</feature>
<dbReference type="AlphaFoldDB" id="S8EDI2"/>